<organism evidence="2 3">
    <name type="scientific">Acidiphilium acidophilum</name>
    <name type="common">Thiobacillus acidophilus</name>
    <dbReference type="NCBI Taxonomy" id="76588"/>
    <lineage>
        <taxon>Bacteria</taxon>
        <taxon>Pseudomonadati</taxon>
        <taxon>Pseudomonadota</taxon>
        <taxon>Alphaproteobacteria</taxon>
        <taxon>Acetobacterales</taxon>
        <taxon>Acidocellaceae</taxon>
        <taxon>Acidiphilium</taxon>
    </lineage>
</organism>
<dbReference type="RefSeq" id="WP_319615800.1">
    <property type="nucleotide sequence ID" value="NZ_JAWXYB010000018.1"/>
</dbReference>
<evidence type="ECO:0000313" key="2">
    <source>
        <dbReference type="EMBL" id="MDX5932944.1"/>
    </source>
</evidence>
<reference evidence="2 3" key="1">
    <citation type="submission" date="2023-11" db="EMBL/GenBank/DDBJ databases">
        <title>MicrobeMod: A computational toolkit for identifying prokaryotic methylation and restriction-modification with nanopore sequencing.</title>
        <authorList>
            <person name="Crits-Christoph A."/>
            <person name="Kang S.C."/>
            <person name="Lee H."/>
            <person name="Ostrov N."/>
        </authorList>
    </citation>
    <scope>NUCLEOTIDE SEQUENCE [LARGE SCALE GENOMIC DNA]</scope>
    <source>
        <strain evidence="2 3">DSMZ 700</strain>
    </source>
</reference>
<dbReference type="EMBL" id="JAWXYB010000018">
    <property type="protein sequence ID" value="MDX5932944.1"/>
    <property type="molecule type" value="Genomic_DNA"/>
</dbReference>
<gene>
    <name evidence="2" type="ORF">SIL87_19515</name>
</gene>
<feature type="region of interest" description="Disordered" evidence="1">
    <location>
        <begin position="28"/>
        <end position="58"/>
    </location>
</feature>
<evidence type="ECO:0000313" key="3">
    <source>
        <dbReference type="Proteomes" id="UP001279553"/>
    </source>
</evidence>
<dbReference type="Proteomes" id="UP001279553">
    <property type="component" value="Unassembled WGS sequence"/>
</dbReference>
<accession>A0AAW9DWP6</accession>
<keyword evidence="3" id="KW-1185">Reference proteome</keyword>
<name>A0AAW9DWP6_ACIAO</name>
<feature type="compositionally biased region" description="Basic and acidic residues" evidence="1">
    <location>
        <begin position="47"/>
        <end position="58"/>
    </location>
</feature>
<sequence>MPADPRYPTVTAHPANQCLPITGPFGKGCEARASPRRRIGRSARQQTGDHRNDCKDRV</sequence>
<dbReference type="AlphaFoldDB" id="A0AAW9DWP6"/>
<evidence type="ECO:0000256" key="1">
    <source>
        <dbReference type="SAM" id="MobiDB-lite"/>
    </source>
</evidence>
<protein>
    <submittedName>
        <fullName evidence="2">Uncharacterized protein</fullName>
    </submittedName>
</protein>
<proteinExistence type="predicted"/>
<comment type="caution">
    <text evidence="2">The sequence shown here is derived from an EMBL/GenBank/DDBJ whole genome shotgun (WGS) entry which is preliminary data.</text>
</comment>